<dbReference type="EnsemblPlants" id="AET5Gv20363300.1">
    <property type="protein sequence ID" value="AET5Gv20363300.1"/>
    <property type="gene ID" value="AET5Gv20363300"/>
</dbReference>
<accession>A0A453KAU3</accession>
<reference evidence="2" key="4">
    <citation type="submission" date="2019-03" db="UniProtKB">
        <authorList>
            <consortium name="EnsemblPlants"/>
        </authorList>
    </citation>
    <scope>IDENTIFICATION</scope>
</reference>
<organism evidence="2 3">
    <name type="scientific">Aegilops tauschii subsp. strangulata</name>
    <name type="common">Goatgrass</name>
    <dbReference type="NCBI Taxonomy" id="200361"/>
    <lineage>
        <taxon>Eukaryota</taxon>
        <taxon>Viridiplantae</taxon>
        <taxon>Streptophyta</taxon>
        <taxon>Embryophyta</taxon>
        <taxon>Tracheophyta</taxon>
        <taxon>Spermatophyta</taxon>
        <taxon>Magnoliopsida</taxon>
        <taxon>Liliopsida</taxon>
        <taxon>Poales</taxon>
        <taxon>Poaceae</taxon>
        <taxon>BOP clade</taxon>
        <taxon>Pooideae</taxon>
        <taxon>Triticodae</taxon>
        <taxon>Triticeae</taxon>
        <taxon>Triticinae</taxon>
        <taxon>Aegilops</taxon>
    </lineage>
</organism>
<evidence type="ECO:0000313" key="3">
    <source>
        <dbReference type="Proteomes" id="UP000015105"/>
    </source>
</evidence>
<dbReference type="AlphaFoldDB" id="A0A453KAU3"/>
<dbReference type="Gramene" id="AET5Gv20363300.1">
    <property type="protein sequence ID" value="AET5Gv20363300.1"/>
    <property type="gene ID" value="AET5Gv20363300"/>
</dbReference>
<feature type="compositionally biased region" description="Basic and acidic residues" evidence="1">
    <location>
        <begin position="86"/>
        <end position="107"/>
    </location>
</feature>
<name>A0A453KAU3_AEGTS</name>
<reference evidence="2" key="5">
    <citation type="journal article" date="2021" name="G3 (Bethesda)">
        <title>Aegilops tauschii genome assembly Aet v5.0 features greater sequence contiguity and improved annotation.</title>
        <authorList>
            <person name="Wang L."/>
            <person name="Zhu T."/>
            <person name="Rodriguez J.C."/>
            <person name="Deal K.R."/>
            <person name="Dubcovsky J."/>
            <person name="McGuire P.E."/>
            <person name="Lux T."/>
            <person name="Spannagl M."/>
            <person name="Mayer K.F.X."/>
            <person name="Baldrich P."/>
            <person name="Meyers B.C."/>
            <person name="Huo N."/>
            <person name="Gu Y.Q."/>
            <person name="Zhou H."/>
            <person name="Devos K.M."/>
            <person name="Bennetzen J.L."/>
            <person name="Unver T."/>
            <person name="Budak H."/>
            <person name="Gulick P.J."/>
            <person name="Galiba G."/>
            <person name="Kalapos B."/>
            <person name="Nelson D.R."/>
            <person name="Li P."/>
            <person name="You F.M."/>
            <person name="Luo M.C."/>
            <person name="Dvorak J."/>
        </authorList>
    </citation>
    <scope>NUCLEOTIDE SEQUENCE [LARGE SCALE GENOMIC DNA]</scope>
    <source>
        <strain evidence="2">cv. AL8/78</strain>
    </source>
</reference>
<proteinExistence type="predicted"/>
<feature type="compositionally biased region" description="Basic residues" evidence="1">
    <location>
        <begin position="63"/>
        <end position="75"/>
    </location>
</feature>
<protein>
    <submittedName>
        <fullName evidence="2">Uncharacterized protein</fullName>
    </submittedName>
</protein>
<reference evidence="3" key="2">
    <citation type="journal article" date="2017" name="Nat. Plants">
        <title>The Aegilops tauschii genome reveals multiple impacts of transposons.</title>
        <authorList>
            <person name="Zhao G."/>
            <person name="Zou C."/>
            <person name="Li K."/>
            <person name="Wang K."/>
            <person name="Li T."/>
            <person name="Gao L."/>
            <person name="Zhang X."/>
            <person name="Wang H."/>
            <person name="Yang Z."/>
            <person name="Liu X."/>
            <person name="Jiang W."/>
            <person name="Mao L."/>
            <person name="Kong X."/>
            <person name="Jiao Y."/>
            <person name="Jia J."/>
        </authorList>
    </citation>
    <scope>NUCLEOTIDE SEQUENCE [LARGE SCALE GENOMIC DNA]</scope>
    <source>
        <strain evidence="3">cv. AL8/78</strain>
    </source>
</reference>
<reference evidence="2" key="3">
    <citation type="journal article" date="2017" name="Nature">
        <title>Genome sequence of the progenitor of the wheat D genome Aegilops tauschii.</title>
        <authorList>
            <person name="Luo M.C."/>
            <person name="Gu Y.Q."/>
            <person name="Puiu D."/>
            <person name="Wang H."/>
            <person name="Twardziok S.O."/>
            <person name="Deal K.R."/>
            <person name="Huo N."/>
            <person name="Zhu T."/>
            <person name="Wang L."/>
            <person name="Wang Y."/>
            <person name="McGuire P.E."/>
            <person name="Liu S."/>
            <person name="Long H."/>
            <person name="Ramasamy R.K."/>
            <person name="Rodriguez J.C."/>
            <person name="Van S.L."/>
            <person name="Yuan L."/>
            <person name="Wang Z."/>
            <person name="Xia Z."/>
            <person name="Xiao L."/>
            <person name="Anderson O.D."/>
            <person name="Ouyang S."/>
            <person name="Liang Y."/>
            <person name="Zimin A.V."/>
            <person name="Pertea G."/>
            <person name="Qi P."/>
            <person name="Bennetzen J.L."/>
            <person name="Dai X."/>
            <person name="Dawson M.W."/>
            <person name="Muller H.G."/>
            <person name="Kugler K."/>
            <person name="Rivarola-Duarte L."/>
            <person name="Spannagl M."/>
            <person name="Mayer K.F.X."/>
            <person name="Lu F.H."/>
            <person name="Bevan M.W."/>
            <person name="Leroy P."/>
            <person name="Li P."/>
            <person name="You F.M."/>
            <person name="Sun Q."/>
            <person name="Liu Z."/>
            <person name="Lyons E."/>
            <person name="Wicker T."/>
            <person name="Salzberg S.L."/>
            <person name="Devos K.M."/>
            <person name="Dvorak J."/>
        </authorList>
    </citation>
    <scope>NUCLEOTIDE SEQUENCE [LARGE SCALE GENOMIC DNA]</scope>
    <source>
        <strain evidence="2">cv. AL8/78</strain>
    </source>
</reference>
<dbReference type="Proteomes" id="UP000015105">
    <property type="component" value="Chromosome 5D"/>
</dbReference>
<feature type="region of interest" description="Disordered" evidence="1">
    <location>
        <begin position="1"/>
        <end position="155"/>
    </location>
</feature>
<feature type="region of interest" description="Disordered" evidence="1">
    <location>
        <begin position="197"/>
        <end position="223"/>
    </location>
</feature>
<keyword evidence="3" id="KW-1185">Reference proteome</keyword>
<reference evidence="3" key="1">
    <citation type="journal article" date="2014" name="Science">
        <title>Ancient hybridizations among the ancestral genomes of bread wheat.</title>
        <authorList>
            <consortium name="International Wheat Genome Sequencing Consortium,"/>
            <person name="Marcussen T."/>
            <person name="Sandve S.R."/>
            <person name="Heier L."/>
            <person name="Spannagl M."/>
            <person name="Pfeifer M."/>
            <person name="Jakobsen K.S."/>
            <person name="Wulff B.B."/>
            <person name="Steuernagel B."/>
            <person name="Mayer K.F."/>
            <person name="Olsen O.A."/>
        </authorList>
    </citation>
    <scope>NUCLEOTIDE SEQUENCE [LARGE SCALE GENOMIC DNA]</scope>
    <source>
        <strain evidence="3">cv. AL8/78</strain>
    </source>
</reference>
<evidence type="ECO:0000313" key="2">
    <source>
        <dbReference type="EnsemblPlants" id="AET5Gv20363300.1"/>
    </source>
</evidence>
<evidence type="ECO:0000256" key="1">
    <source>
        <dbReference type="SAM" id="MobiDB-lite"/>
    </source>
</evidence>
<feature type="compositionally biased region" description="Low complexity" evidence="1">
    <location>
        <begin position="34"/>
        <end position="46"/>
    </location>
</feature>
<sequence length="263" mass="28614">MKMSRNTDTPHSRRYAALLPPPAQQDPAAPDHPPLSAQPRTAAPHAAAKHTHSRQHPAATQRSRPRAYPRSRNATRRPPTTTAGRRHQEAAAAHQDECRLLQDDPRCRRTPGRAPPPPWPSRAATTMAEPRRHHSPTPAPPERKHPPAPPVQDPAVLRPAAAPLAVDHRTGEIHPRRPLTPLPRAREARRGALAMPAAFDGRAPPPPPAPAAATAGGSREGRVSGARVWGLRSRPRVRLGRFVLQSSTYLVSGGEKVGSYRIF</sequence>